<proteinExistence type="predicted"/>
<accession>F3G0X6</accession>
<reference evidence="1 2" key="1">
    <citation type="journal article" date="2011" name="PLoS Pathog.">
        <title>Dynamic evolution of pathogenicity revealed by sequencing and comparative genomics of 19 Pseudomonas syringae isolates.</title>
        <authorList>
            <person name="Baltrus D.A."/>
            <person name="Nishimura M.T."/>
            <person name="Romanchuk A."/>
            <person name="Chang J.H."/>
            <person name="Mukhtar M.S."/>
            <person name="Cherkis K."/>
            <person name="Roach J."/>
            <person name="Grant S.R."/>
            <person name="Jones C.D."/>
            <person name="Dangl J.L."/>
        </authorList>
    </citation>
    <scope>NUCLEOTIDE SEQUENCE [LARGE SCALE GENOMIC DNA]</scope>
    <source>
        <strain evidence="2">M301072PT</strain>
    </source>
</reference>
<organism evidence="1 2">
    <name type="scientific">Pseudomonas syringae pv. japonica str. M301072</name>
    <dbReference type="NCBI Taxonomy" id="629262"/>
    <lineage>
        <taxon>Bacteria</taxon>
        <taxon>Pseudomonadati</taxon>
        <taxon>Pseudomonadota</taxon>
        <taxon>Gammaproteobacteria</taxon>
        <taxon>Pseudomonadales</taxon>
        <taxon>Pseudomonadaceae</taxon>
        <taxon>Pseudomonas</taxon>
        <taxon>Pseudomonas syringae</taxon>
    </lineage>
</organism>
<gene>
    <name evidence="1" type="ORF">PSYJA_46476</name>
</gene>
<dbReference type="Proteomes" id="UP000004471">
    <property type="component" value="Unassembled WGS sequence"/>
</dbReference>
<evidence type="ECO:0000313" key="1">
    <source>
        <dbReference type="EMBL" id="EGH36118.1"/>
    </source>
</evidence>
<dbReference type="HOGENOM" id="CLU_3378914_0_0_6"/>
<feature type="non-terminal residue" evidence="1">
    <location>
        <position position="1"/>
    </location>
</feature>
<dbReference type="SUPFAM" id="SSF56801">
    <property type="entry name" value="Acetyl-CoA synthetase-like"/>
    <property type="match status" value="1"/>
</dbReference>
<protein>
    <submittedName>
        <fullName evidence="1">McnB protein</fullName>
    </submittedName>
</protein>
<sequence>QVERTPQAVAVVHSDVRLSYRELNNRANQLAHHL</sequence>
<dbReference type="EMBL" id="AEAH01004456">
    <property type="protein sequence ID" value="EGH36118.1"/>
    <property type="molecule type" value="Genomic_DNA"/>
</dbReference>
<comment type="caution">
    <text evidence="1">The sequence shown here is derived from an EMBL/GenBank/DDBJ whole genome shotgun (WGS) entry which is preliminary data.</text>
</comment>
<evidence type="ECO:0000313" key="2">
    <source>
        <dbReference type="Proteomes" id="UP000004471"/>
    </source>
</evidence>
<name>F3G0X6_PSESX</name>
<dbReference type="AlphaFoldDB" id="F3G0X6"/>
<feature type="non-terminal residue" evidence="1">
    <location>
        <position position="34"/>
    </location>
</feature>
<dbReference type="Gene3D" id="3.40.50.980">
    <property type="match status" value="2"/>
</dbReference>